<dbReference type="RefSeq" id="WP_019468501.1">
    <property type="nucleotide sequence ID" value="NZ_BKAS01000005.1"/>
</dbReference>
<dbReference type="Pfam" id="PF16284">
    <property type="entry name" value="DUF4930"/>
    <property type="match status" value="1"/>
</dbReference>
<accession>A0A0M2NYE5</accession>
<evidence type="ECO:0000256" key="1">
    <source>
        <dbReference type="SAM" id="Phobius"/>
    </source>
</evidence>
<keyword evidence="1" id="KW-1133">Transmembrane helix</keyword>
<gene>
    <name evidence="2" type="ORF">UF66_0571</name>
</gene>
<comment type="caution">
    <text evidence="2">The sequence shown here is derived from an EMBL/GenBank/DDBJ whole genome shotgun (WGS) entry which is preliminary data.</text>
</comment>
<protein>
    <recommendedName>
        <fullName evidence="4">DUF4930 domain-containing protein</fullName>
    </recommendedName>
</protein>
<dbReference type="GeneID" id="58097356"/>
<sequence>MRFIFSIIKNIIAIIAIIVIVFFALKYAPFLKDQDWNPIHNDESSLNNSANKGHLTGGQRYSVEDNDILNNVPLSQTKNMFNWIDKREFMSVTGIERMGYNETYLAGQRGDEFIIYKFGSESMRVYKTEIEMNQDLNQLGEHIELKPASNYE</sequence>
<dbReference type="PATRIC" id="fig|74704.6.peg.586"/>
<name>A0A0M2NYE5_STACC</name>
<keyword evidence="1" id="KW-0472">Membrane</keyword>
<organism evidence="2 3">
    <name type="scientific">Staphylococcus cohnii subsp. cohnii</name>
    <dbReference type="NCBI Taxonomy" id="74704"/>
    <lineage>
        <taxon>Bacteria</taxon>
        <taxon>Bacillati</taxon>
        <taxon>Bacillota</taxon>
        <taxon>Bacilli</taxon>
        <taxon>Bacillales</taxon>
        <taxon>Staphylococcaceae</taxon>
        <taxon>Staphylococcus</taxon>
        <taxon>Staphylococcus cohnii species complex</taxon>
    </lineage>
</organism>
<keyword evidence="1" id="KW-0812">Transmembrane</keyword>
<dbReference type="Proteomes" id="UP000034455">
    <property type="component" value="Unassembled WGS sequence"/>
</dbReference>
<reference evidence="2 3" key="1">
    <citation type="submission" date="2015-03" db="EMBL/GenBank/DDBJ databases">
        <title>Genome Assembly of Staphylococcus cohnii subsp. cohnii strain G22B2.</title>
        <authorList>
            <person name="Nair G."/>
            <person name="Kaur G."/>
            <person name="Khatri I."/>
            <person name="Singh N.K."/>
            <person name="Sathyabama S."/>
            <person name="Maurya S.K."/>
            <person name="Subramanian S."/>
            <person name="Agrewala J.N."/>
            <person name="Mayilraj S."/>
        </authorList>
    </citation>
    <scope>NUCLEOTIDE SEQUENCE [LARGE SCALE GENOMIC DNA]</scope>
    <source>
        <strain evidence="2 3">G22B2</strain>
    </source>
</reference>
<evidence type="ECO:0008006" key="4">
    <source>
        <dbReference type="Google" id="ProtNLM"/>
    </source>
</evidence>
<dbReference type="EMBL" id="LAKJ01000013">
    <property type="protein sequence ID" value="KKI63524.1"/>
    <property type="molecule type" value="Genomic_DNA"/>
</dbReference>
<dbReference type="InterPro" id="IPR032561">
    <property type="entry name" value="DUF4930"/>
</dbReference>
<evidence type="ECO:0000313" key="3">
    <source>
        <dbReference type="Proteomes" id="UP000034455"/>
    </source>
</evidence>
<dbReference type="AlphaFoldDB" id="A0A0M2NYE5"/>
<proteinExistence type="predicted"/>
<evidence type="ECO:0000313" key="2">
    <source>
        <dbReference type="EMBL" id="KKI63524.1"/>
    </source>
</evidence>
<feature type="transmembrane region" description="Helical" evidence="1">
    <location>
        <begin position="7"/>
        <end position="25"/>
    </location>
</feature>